<keyword evidence="5" id="KW-0997">Cell inner membrane</keyword>
<dbReference type="Pfam" id="PF16591">
    <property type="entry name" value="HBM"/>
    <property type="match status" value="1"/>
</dbReference>
<dbReference type="InterPro" id="IPR004090">
    <property type="entry name" value="Chemotax_Me-accpt_rcpt"/>
</dbReference>
<feature type="domain" description="Methyl-accepting transducer" evidence="13">
    <location>
        <begin position="376"/>
        <end position="612"/>
    </location>
</feature>
<keyword evidence="4" id="KW-0145">Chemotaxis</keyword>
<dbReference type="InterPro" id="IPR003660">
    <property type="entry name" value="HAMP_dom"/>
</dbReference>
<dbReference type="PROSITE" id="PS51753">
    <property type="entry name" value="HBM"/>
    <property type="match status" value="1"/>
</dbReference>
<evidence type="ECO:0000256" key="11">
    <source>
        <dbReference type="PROSITE-ProRule" id="PRU00284"/>
    </source>
</evidence>
<organism evidence="17 18">
    <name type="scientific">Pseudomonas schmalbachii</name>
    <dbReference type="NCBI Taxonomy" id="2816993"/>
    <lineage>
        <taxon>Bacteria</taxon>
        <taxon>Pseudomonadati</taxon>
        <taxon>Pseudomonadota</taxon>
        <taxon>Gammaproteobacteria</taxon>
        <taxon>Pseudomonadales</taxon>
        <taxon>Pseudomonadaceae</taxon>
        <taxon>Pseudomonas</taxon>
    </lineage>
</organism>
<evidence type="ECO:0000313" key="18">
    <source>
        <dbReference type="Proteomes" id="UP000669060"/>
    </source>
</evidence>
<comment type="caution">
    <text evidence="17">The sequence shown here is derived from an EMBL/GenBank/DDBJ whole genome shotgun (WGS) entry which is preliminary data.</text>
</comment>
<dbReference type="PRINTS" id="PR00260">
    <property type="entry name" value="CHEMTRNSDUCR"/>
</dbReference>
<gene>
    <name evidence="17" type="ORF">JFY56_21570</name>
</gene>
<evidence type="ECO:0000256" key="3">
    <source>
        <dbReference type="ARBA" id="ARBA00022481"/>
    </source>
</evidence>
<feature type="transmembrane region" description="Helical" evidence="12">
    <location>
        <begin position="292"/>
        <end position="313"/>
    </location>
</feature>
<dbReference type="PANTHER" id="PTHR32089">
    <property type="entry name" value="METHYL-ACCEPTING CHEMOTAXIS PROTEIN MCPB"/>
    <property type="match status" value="1"/>
</dbReference>
<keyword evidence="3" id="KW-0488">Methylation</keyword>
<evidence type="ECO:0000259" key="16">
    <source>
        <dbReference type="PROSITE" id="PS51753"/>
    </source>
</evidence>
<dbReference type="Pfam" id="PF00015">
    <property type="entry name" value="MCPsignal"/>
    <property type="match status" value="1"/>
</dbReference>
<comment type="subcellular location">
    <subcellularLocation>
        <location evidence="1">Cell inner membrane</location>
        <topology evidence="1">Multi-pass membrane protein</topology>
    </subcellularLocation>
</comment>
<dbReference type="InterPro" id="IPR032255">
    <property type="entry name" value="HBM"/>
</dbReference>
<dbReference type="SUPFAM" id="SSF58104">
    <property type="entry name" value="Methyl-accepting chemotaxis protein (MCP) signaling domain"/>
    <property type="match status" value="1"/>
</dbReference>
<dbReference type="Proteomes" id="UP000669060">
    <property type="component" value="Unassembled WGS sequence"/>
</dbReference>
<dbReference type="EMBL" id="JAELYA010000010">
    <property type="protein sequence ID" value="MBO3277812.1"/>
    <property type="molecule type" value="Genomic_DNA"/>
</dbReference>
<keyword evidence="6 12" id="KW-0812">Transmembrane</keyword>
<evidence type="ECO:0000256" key="5">
    <source>
        <dbReference type="ARBA" id="ARBA00022519"/>
    </source>
</evidence>
<keyword evidence="7 12" id="KW-1133">Transmembrane helix</keyword>
<evidence type="ECO:0000256" key="8">
    <source>
        <dbReference type="ARBA" id="ARBA00023136"/>
    </source>
</evidence>
<dbReference type="PROSITE" id="PS50885">
    <property type="entry name" value="HAMP"/>
    <property type="match status" value="1"/>
</dbReference>
<keyword evidence="8 12" id="KW-0472">Membrane</keyword>
<dbReference type="SMART" id="SM00283">
    <property type="entry name" value="MA"/>
    <property type="match status" value="1"/>
</dbReference>
<keyword evidence="2" id="KW-1003">Cell membrane</keyword>
<evidence type="ECO:0000256" key="10">
    <source>
        <dbReference type="ARBA" id="ARBA00029447"/>
    </source>
</evidence>
<evidence type="ECO:0000259" key="13">
    <source>
        <dbReference type="PROSITE" id="PS50111"/>
    </source>
</evidence>
<evidence type="ECO:0000313" key="17">
    <source>
        <dbReference type="EMBL" id="MBO3277812.1"/>
    </source>
</evidence>
<evidence type="ECO:0000256" key="2">
    <source>
        <dbReference type="ARBA" id="ARBA00022475"/>
    </source>
</evidence>
<feature type="transmembrane region" description="Helical" evidence="12">
    <location>
        <begin position="18"/>
        <end position="37"/>
    </location>
</feature>
<comment type="similarity">
    <text evidence="10">Belongs to the methyl-accepting chemotaxis (MCP) protein family.</text>
</comment>
<evidence type="ECO:0000256" key="1">
    <source>
        <dbReference type="ARBA" id="ARBA00004429"/>
    </source>
</evidence>
<evidence type="ECO:0000256" key="12">
    <source>
        <dbReference type="SAM" id="Phobius"/>
    </source>
</evidence>
<dbReference type="InterPro" id="IPR000727">
    <property type="entry name" value="T_SNARE_dom"/>
</dbReference>
<keyword evidence="9 11" id="KW-0807">Transducer</keyword>
<evidence type="ECO:0000259" key="15">
    <source>
        <dbReference type="PROSITE" id="PS50885"/>
    </source>
</evidence>
<evidence type="ECO:0000256" key="6">
    <source>
        <dbReference type="ARBA" id="ARBA00022692"/>
    </source>
</evidence>
<reference evidence="17 18" key="1">
    <citation type="submission" date="2020-12" db="EMBL/GenBank/DDBJ databases">
        <title>Pseudomonas schmalbachii sp. nov. isolated from millipede gut.</title>
        <authorList>
            <person name="Shelomi M."/>
        </authorList>
    </citation>
    <scope>NUCLEOTIDE SEQUENCE [LARGE SCALE GENOMIC DNA]</scope>
    <source>
        <strain evidence="17 18">Milli4</strain>
    </source>
</reference>
<dbReference type="SMART" id="SM01358">
    <property type="entry name" value="HBM"/>
    <property type="match status" value="1"/>
</dbReference>
<dbReference type="CDD" id="cd11386">
    <property type="entry name" value="MCP_signal"/>
    <property type="match status" value="1"/>
</dbReference>
<sequence>MHEWLVFHYGRLSVSRKLALGFSIPLFLTVLILLGGFRTVNHQAARNEQLEAITQLNDLSRQESIARLEFELEHDPAQIAHLRQLGEQMLALFNKQLSGIDLDEQLLATSRRTVESYRVSFDELARTYEQRDQARTALEQSARQALQRFNETDRKLFGLIAAQPGDTQLPQQAQAFGELHHEFLELRYLALDYLSQPSAETEQAALAAMQQVLQTAGSLQSQLPAAIADDMQTLAQSLQDCDAGLQRFRDSTAAAQRAHQAMDNHTEEMHAANVALHDATVQVRSQESSNALFRQSIFALVALVFGVLSVLAISRNISRPLREALELGESIAQGDLSRGLKNELDLKRLDEMGQMQRVMLRLRDNLADLIGHIGAGVNQLATAADELSTVTEQTRAGVNSQRVETEQVASAIHEMAATVQEVARNAEQASAAAQQADQLARQGDRVVYEAMEQIDRLAAEVERSATAMDRLSVESQKIGSVLDVIKSVAEQTNLLALNAAIEAARAGEAGRGFAVVADEVRGLAKRTQQSTAEIESLIAGLQQGAHEAANMMEESRRLTGSSVDLTRRTGETLGSIARSVAEIQGMNLQIASAAEQQSSVADEINRSVSQVREVADQSAAASEQTASSSNELARLGNELQVQVGRFRL</sequence>
<dbReference type="PROSITE" id="PS50192">
    <property type="entry name" value="T_SNARE"/>
    <property type="match status" value="1"/>
</dbReference>
<keyword evidence="18" id="KW-1185">Reference proteome</keyword>
<dbReference type="PROSITE" id="PS50111">
    <property type="entry name" value="CHEMOTAXIS_TRANSDUC_2"/>
    <property type="match status" value="1"/>
</dbReference>
<protein>
    <submittedName>
        <fullName evidence="17">Methyl-accepting chemotaxis protein</fullName>
    </submittedName>
</protein>
<dbReference type="InterPro" id="IPR004089">
    <property type="entry name" value="MCPsignal_dom"/>
</dbReference>
<dbReference type="Gene3D" id="1.20.1440.210">
    <property type="match status" value="1"/>
</dbReference>
<dbReference type="Gene3D" id="1.10.287.950">
    <property type="entry name" value="Methyl-accepting chemotaxis protein"/>
    <property type="match status" value="1"/>
</dbReference>
<dbReference type="SMART" id="SM00304">
    <property type="entry name" value="HAMP"/>
    <property type="match status" value="2"/>
</dbReference>
<feature type="domain" description="HAMP" evidence="15">
    <location>
        <begin position="315"/>
        <end position="371"/>
    </location>
</feature>
<evidence type="ECO:0000256" key="7">
    <source>
        <dbReference type="ARBA" id="ARBA00022989"/>
    </source>
</evidence>
<dbReference type="PANTHER" id="PTHR32089:SF120">
    <property type="entry name" value="METHYL-ACCEPTING CHEMOTAXIS PROTEIN TLPQ"/>
    <property type="match status" value="1"/>
</dbReference>
<feature type="domain" description="T-SNARE coiled-coil homology" evidence="14">
    <location>
        <begin position="563"/>
        <end position="611"/>
    </location>
</feature>
<feature type="domain" description="HBM" evidence="16">
    <location>
        <begin position="45"/>
        <end position="288"/>
    </location>
</feature>
<evidence type="ECO:0000256" key="4">
    <source>
        <dbReference type="ARBA" id="ARBA00022500"/>
    </source>
</evidence>
<proteinExistence type="inferred from homology"/>
<name>A0ABS3TVX1_9PSED</name>
<evidence type="ECO:0000259" key="14">
    <source>
        <dbReference type="PROSITE" id="PS50192"/>
    </source>
</evidence>
<evidence type="ECO:0000256" key="9">
    <source>
        <dbReference type="ARBA" id="ARBA00023224"/>
    </source>
</evidence>
<accession>A0ABS3TVX1</accession>